<comment type="caution">
    <text evidence="3">The sequence shown here is derived from an EMBL/GenBank/DDBJ whole genome shotgun (WGS) entry which is preliminary data.</text>
</comment>
<dbReference type="Gene3D" id="3.30.465.10">
    <property type="match status" value="1"/>
</dbReference>
<keyword evidence="4" id="KW-1185">Reference proteome</keyword>
<accession>A0A927C3B7</accession>
<evidence type="ECO:0000313" key="4">
    <source>
        <dbReference type="Proteomes" id="UP000610558"/>
    </source>
</evidence>
<dbReference type="PROSITE" id="PS51387">
    <property type="entry name" value="FAD_PCMH"/>
    <property type="match status" value="1"/>
</dbReference>
<evidence type="ECO:0000256" key="1">
    <source>
        <dbReference type="ARBA" id="ARBA00022827"/>
    </source>
</evidence>
<evidence type="ECO:0000259" key="2">
    <source>
        <dbReference type="PROSITE" id="PS51387"/>
    </source>
</evidence>
<evidence type="ECO:0000313" key="3">
    <source>
        <dbReference type="EMBL" id="MBD2859388.1"/>
    </source>
</evidence>
<keyword evidence="1" id="KW-0274">FAD</keyword>
<feature type="domain" description="FAD-binding PCMH-type" evidence="2">
    <location>
        <begin position="1"/>
        <end position="166"/>
    </location>
</feature>
<dbReference type="GO" id="GO:0071949">
    <property type="term" value="F:FAD binding"/>
    <property type="evidence" value="ECO:0007669"/>
    <property type="project" value="InterPro"/>
</dbReference>
<dbReference type="PANTHER" id="PTHR43762">
    <property type="entry name" value="L-GULONOLACTONE OXIDASE"/>
    <property type="match status" value="1"/>
</dbReference>
<dbReference type="PANTHER" id="PTHR43762:SF1">
    <property type="entry name" value="D-ARABINONO-1,4-LACTONE OXIDASE"/>
    <property type="match status" value="1"/>
</dbReference>
<dbReference type="InterPro" id="IPR016166">
    <property type="entry name" value="FAD-bd_PCMH"/>
</dbReference>
<dbReference type="Proteomes" id="UP000610558">
    <property type="component" value="Unassembled WGS sequence"/>
</dbReference>
<dbReference type="EMBL" id="JACXLD010000005">
    <property type="protein sequence ID" value="MBD2859388.1"/>
    <property type="molecule type" value="Genomic_DNA"/>
</dbReference>
<dbReference type="GO" id="GO:0016899">
    <property type="term" value="F:oxidoreductase activity, acting on the CH-OH group of donors, oxygen as acceptor"/>
    <property type="evidence" value="ECO:0007669"/>
    <property type="project" value="InterPro"/>
</dbReference>
<sequence>MPRLKPKEVIALRLAQFPSRNGPFTVYGNGRSYGDVCLTGDATLLKTRHLDRFIAFDPDTGVLECQAGVTLQEVLDLTVSQGWFLAVTPGTRFATVGGAIANDVHGKNHHSAGSFGHHVISLELVRSDGEILTCSLEENPLWFQATLGGLGLTGLIASVRLQLLAIESPWMRVVSQRFANLSEFWELNKSMEANWPYTVAWVDCLAKGANLGRGVYYAAKHLDAHSFQSSESLTPKPLSREKTLTFPLDSPISLVNNLSLRAFNSLYFRKPVEPLGGFAHYVPYFYPLDAIRHWNRIYGRKGFYQYQCVLPPQTSVDGINAMLQAISKSGQGSFLAVLKTFGERPAAGMLSFPRPGATLALDFPNREGHTQSLFETLDSIVHEAGGALYPAKDARMPAELFRQAFPAWEQFAHYIDPQLTSNFWKRITT</sequence>
<organism evidence="3 4">
    <name type="scientific">Spongiibacter pelagi</name>
    <dbReference type="NCBI Taxonomy" id="2760804"/>
    <lineage>
        <taxon>Bacteria</taxon>
        <taxon>Pseudomonadati</taxon>
        <taxon>Pseudomonadota</taxon>
        <taxon>Gammaproteobacteria</taxon>
        <taxon>Cellvibrionales</taxon>
        <taxon>Spongiibacteraceae</taxon>
        <taxon>Spongiibacter</taxon>
    </lineage>
</organism>
<dbReference type="InterPro" id="IPR036318">
    <property type="entry name" value="FAD-bd_PCMH-like_sf"/>
</dbReference>
<dbReference type="AlphaFoldDB" id="A0A927C3B7"/>
<name>A0A927C3B7_9GAMM</name>
<protein>
    <submittedName>
        <fullName evidence="3">FAD-binding oxidoreductase</fullName>
    </submittedName>
</protein>
<gene>
    <name evidence="3" type="ORF">IB286_10265</name>
</gene>
<dbReference type="InterPro" id="IPR010031">
    <property type="entry name" value="FAD_lactone_oxidase-like"/>
</dbReference>
<proteinExistence type="predicted"/>
<dbReference type="Pfam" id="PF01565">
    <property type="entry name" value="FAD_binding_4"/>
    <property type="match status" value="1"/>
</dbReference>
<reference evidence="3" key="1">
    <citation type="submission" date="2020-09" db="EMBL/GenBank/DDBJ databases">
        <authorList>
            <person name="Yoon J.-W."/>
        </authorList>
    </citation>
    <scope>NUCLEOTIDE SEQUENCE</scope>
    <source>
        <strain evidence="3">KMU-158</strain>
    </source>
</reference>
<dbReference type="InterPro" id="IPR006094">
    <property type="entry name" value="Oxid_FAD_bind_N"/>
</dbReference>
<dbReference type="InterPro" id="IPR016169">
    <property type="entry name" value="FAD-bd_PCMH_sub2"/>
</dbReference>
<keyword evidence="1" id="KW-0285">Flavoprotein</keyword>
<dbReference type="SUPFAM" id="SSF56176">
    <property type="entry name" value="FAD-binding/transporter-associated domain-like"/>
    <property type="match status" value="1"/>
</dbReference>